<feature type="region of interest" description="Disordered" evidence="1">
    <location>
        <begin position="117"/>
        <end position="205"/>
    </location>
</feature>
<reference evidence="2 3" key="1">
    <citation type="submission" date="2021-06" db="EMBL/GenBank/DDBJ databases">
        <authorList>
            <person name="Kallberg Y."/>
            <person name="Tangrot J."/>
            <person name="Rosling A."/>
        </authorList>
    </citation>
    <scope>NUCLEOTIDE SEQUENCE [LARGE SCALE GENOMIC DNA]</scope>
    <source>
        <strain evidence="2 3">120-4 pot B 10/14</strain>
    </source>
</reference>
<dbReference type="EMBL" id="CAJVQB010005970">
    <property type="protein sequence ID" value="CAG8674291.1"/>
    <property type="molecule type" value="Genomic_DNA"/>
</dbReference>
<name>A0ABN7UV23_GIGMA</name>
<feature type="non-terminal residue" evidence="2">
    <location>
        <position position="205"/>
    </location>
</feature>
<protein>
    <submittedName>
        <fullName evidence="2">13412_t:CDS:1</fullName>
    </submittedName>
</protein>
<accession>A0ABN7UV23</accession>
<sequence length="205" mass="23457">SPRNIVFITSKYIIDNSEECIAIAYASIIDTGKPEHEFDISSIPICISYCMITVCINRTPKKTEEFIHFGADCVKYNSVTRSSNIKIEITILYDSQSTCSIIDIIAEDIDSVTTQISNQSSSKMMPAFTIPDIKINSTNEKKNQSKSKVRNNNKEQQSNHEEENETFSDDQQKIVNENEEQEDEEQPMKRKQSTRISKKEKEKNV</sequence>
<proteinExistence type="predicted"/>
<comment type="caution">
    <text evidence="2">The sequence shown here is derived from an EMBL/GenBank/DDBJ whole genome shotgun (WGS) entry which is preliminary data.</text>
</comment>
<evidence type="ECO:0000313" key="3">
    <source>
        <dbReference type="Proteomes" id="UP000789901"/>
    </source>
</evidence>
<dbReference type="Proteomes" id="UP000789901">
    <property type="component" value="Unassembled WGS sequence"/>
</dbReference>
<evidence type="ECO:0000256" key="1">
    <source>
        <dbReference type="SAM" id="MobiDB-lite"/>
    </source>
</evidence>
<organism evidence="2 3">
    <name type="scientific">Gigaspora margarita</name>
    <dbReference type="NCBI Taxonomy" id="4874"/>
    <lineage>
        <taxon>Eukaryota</taxon>
        <taxon>Fungi</taxon>
        <taxon>Fungi incertae sedis</taxon>
        <taxon>Mucoromycota</taxon>
        <taxon>Glomeromycotina</taxon>
        <taxon>Glomeromycetes</taxon>
        <taxon>Diversisporales</taxon>
        <taxon>Gigasporaceae</taxon>
        <taxon>Gigaspora</taxon>
    </lineage>
</organism>
<feature type="non-terminal residue" evidence="2">
    <location>
        <position position="1"/>
    </location>
</feature>
<keyword evidence="3" id="KW-1185">Reference proteome</keyword>
<gene>
    <name evidence="2" type="ORF">GMARGA_LOCUS10602</name>
</gene>
<evidence type="ECO:0000313" key="2">
    <source>
        <dbReference type="EMBL" id="CAG8674291.1"/>
    </source>
</evidence>